<feature type="binding site" evidence="7">
    <location>
        <position position="89"/>
    </location>
    <ligand>
        <name>Mg(2+)</name>
        <dbReference type="ChEBI" id="CHEBI:18420"/>
        <label>1</label>
        <note>catalytic</note>
    </ligand>
</feature>
<dbReference type="InterPro" id="IPR020550">
    <property type="entry name" value="Inositol_monophosphatase_CS"/>
</dbReference>
<dbReference type="PANTHER" id="PTHR20854">
    <property type="entry name" value="INOSITOL MONOPHOSPHATASE"/>
    <property type="match status" value="1"/>
</dbReference>
<evidence type="ECO:0000256" key="2">
    <source>
        <dbReference type="ARBA" id="ARBA00001946"/>
    </source>
</evidence>
<dbReference type="GO" id="GO:0008934">
    <property type="term" value="F:inositol monophosphate 1-phosphatase activity"/>
    <property type="evidence" value="ECO:0007669"/>
    <property type="project" value="TreeGrafter"/>
</dbReference>
<keyword evidence="4 7" id="KW-0479">Metal-binding</keyword>
<dbReference type="Gene3D" id="3.40.190.80">
    <property type="match status" value="1"/>
</dbReference>
<evidence type="ECO:0000256" key="3">
    <source>
        <dbReference type="ARBA" id="ARBA00013106"/>
    </source>
</evidence>
<evidence type="ECO:0000313" key="9">
    <source>
        <dbReference type="EMBL" id="TDR36948.1"/>
    </source>
</evidence>
<protein>
    <recommendedName>
        <fullName evidence="3">inositol-phosphate phosphatase</fullName>
        <ecNumber evidence="3">3.1.3.25</ecNumber>
    </recommendedName>
</protein>
<comment type="caution">
    <text evidence="8">The sequence shown here is derived from an EMBL/GenBank/DDBJ whole genome shotgun (WGS) entry which is preliminary data.</text>
</comment>
<evidence type="ECO:0000256" key="7">
    <source>
        <dbReference type="PIRSR" id="PIRSR600760-2"/>
    </source>
</evidence>
<dbReference type="FunFam" id="3.30.540.10:FF:000003">
    <property type="entry name" value="Inositol-1-monophosphatase"/>
    <property type="match status" value="1"/>
</dbReference>
<dbReference type="EC" id="3.1.3.25" evidence="3"/>
<dbReference type="EMBL" id="SNZG01000022">
    <property type="protein sequence ID" value="TDR36948.1"/>
    <property type="molecule type" value="Genomic_DNA"/>
</dbReference>
<accession>A0A8B4Q6J8</accession>
<feature type="binding site" evidence="7">
    <location>
        <position position="214"/>
    </location>
    <ligand>
        <name>Mg(2+)</name>
        <dbReference type="ChEBI" id="CHEBI:18420"/>
        <label>1</label>
        <note>catalytic</note>
    </ligand>
</feature>
<comment type="cofactor">
    <cofactor evidence="2 7">
        <name>Mg(2+)</name>
        <dbReference type="ChEBI" id="CHEBI:18420"/>
    </cofactor>
</comment>
<dbReference type="EMBL" id="UGNP01000001">
    <property type="protein sequence ID" value="STX08959.1"/>
    <property type="molecule type" value="Genomic_DNA"/>
</dbReference>
<dbReference type="Pfam" id="PF00459">
    <property type="entry name" value="Inositol_P"/>
    <property type="match status" value="1"/>
</dbReference>
<sequence>MDIISIHNYTMDIIQEAAERIRKSFSQKVEIETKADANDLVTNIDKETEMFLIEKIKQYDTNHRILGEEGMSHENISNLDGVVWIVDPIDGTTNFIRQQRNFTISIGIYENGVGKLGYIYDIVRDELFYGIEGQGAYINNVRMNRLEKLPLNEALIGINASWAVKNKRINSERVGELIRYVRGTRSYGSATIECMLVATGKLDAYMSMRLSPWDIAAAAVIAKEVGAEFTTLKGEPINLLHQDTFIIANASIRQEIIEQYVELLPVEIK</sequence>
<dbReference type="AlphaFoldDB" id="A0A8B4Q6J8"/>
<dbReference type="GO" id="GO:0006020">
    <property type="term" value="P:inositol metabolic process"/>
    <property type="evidence" value="ECO:0007669"/>
    <property type="project" value="TreeGrafter"/>
</dbReference>
<dbReference type="Proteomes" id="UP000294641">
    <property type="component" value="Unassembled WGS sequence"/>
</dbReference>
<dbReference type="CDD" id="cd01637">
    <property type="entry name" value="IMPase_like"/>
    <property type="match status" value="1"/>
</dbReference>
<feature type="binding site" evidence="7">
    <location>
        <position position="90"/>
    </location>
    <ligand>
        <name>Mg(2+)</name>
        <dbReference type="ChEBI" id="CHEBI:18420"/>
        <label>2</label>
    </ligand>
</feature>
<evidence type="ECO:0000313" key="8">
    <source>
        <dbReference type="EMBL" id="STX08959.1"/>
    </source>
</evidence>
<dbReference type="PANTHER" id="PTHR20854:SF4">
    <property type="entry name" value="INOSITOL-1-MONOPHOSPHATASE-RELATED"/>
    <property type="match status" value="1"/>
</dbReference>
<reference evidence="9 11" key="2">
    <citation type="submission" date="2019-03" db="EMBL/GenBank/DDBJ databases">
        <title>Genomic Encyclopedia of Type Strains, Phase IV (KMG-IV): sequencing the most valuable type-strain genomes for metagenomic binning, comparative biology and taxonomic classification.</title>
        <authorList>
            <person name="Goeker M."/>
        </authorList>
    </citation>
    <scope>NUCLEOTIDE SEQUENCE [LARGE SCALE GENOMIC DNA]</scope>
    <source>
        <strain evidence="9 11">DSM 20580</strain>
    </source>
</reference>
<organism evidence="8 10">
    <name type="scientific">Kurthia zopfii</name>
    <dbReference type="NCBI Taxonomy" id="1650"/>
    <lineage>
        <taxon>Bacteria</taxon>
        <taxon>Bacillati</taxon>
        <taxon>Bacillota</taxon>
        <taxon>Bacilli</taxon>
        <taxon>Bacillales</taxon>
        <taxon>Caryophanaceae</taxon>
        <taxon>Kurthia</taxon>
    </lineage>
</organism>
<feature type="binding site" evidence="7">
    <location>
        <position position="68"/>
    </location>
    <ligand>
        <name>Mg(2+)</name>
        <dbReference type="ChEBI" id="CHEBI:18420"/>
        <label>1</label>
        <note>catalytic</note>
    </ligand>
</feature>
<keyword evidence="6 7" id="KW-0460">Magnesium</keyword>
<evidence type="ECO:0000256" key="4">
    <source>
        <dbReference type="ARBA" id="ARBA00022723"/>
    </source>
</evidence>
<evidence type="ECO:0000256" key="6">
    <source>
        <dbReference type="ARBA" id="ARBA00022842"/>
    </source>
</evidence>
<feature type="binding site" evidence="7">
    <location>
        <position position="87"/>
    </location>
    <ligand>
        <name>Mg(2+)</name>
        <dbReference type="ChEBI" id="CHEBI:18420"/>
        <label>1</label>
        <note>catalytic</note>
    </ligand>
</feature>
<dbReference type="GO" id="GO:0046854">
    <property type="term" value="P:phosphatidylinositol phosphate biosynthetic process"/>
    <property type="evidence" value="ECO:0007669"/>
    <property type="project" value="InterPro"/>
</dbReference>
<dbReference type="InterPro" id="IPR000760">
    <property type="entry name" value="Inositol_monophosphatase-like"/>
</dbReference>
<gene>
    <name evidence="8" type="primary">suhB</name>
    <name evidence="9" type="ORF">DFR61_12232</name>
    <name evidence="8" type="ORF">NCTC10597_00628</name>
</gene>
<dbReference type="GO" id="GO:0046872">
    <property type="term" value="F:metal ion binding"/>
    <property type="evidence" value="ECO:0007669"/>
    <property type="project" value="UniProtKB-KW"/>
</dbReference>
<name>A0A8B4Q6J8_9BACL</name>
<dbReference type="PROSITE" id="PS00630">
    <property type="entry name" value="IMP_2"/>
    <property type="match status" value="1"/>
</dbReference>
<dbReference type="Proteomes" id="UP000254330">
    <property type="component" value="Unassembled WGS sequence"/>
</dbReference>
<dbReference type="SUPFAM" id="SSF56655">
    <property type="entry name" value="Carbohydrate phosphatase"/>
    <property type="match status" value="1"/>
</dbReference>
<dbReference type="RefSeq" id="WP_240605535.1">
    <property type="nucleotide sequence ID" value="NZ_BJUE01000024.1"/>
</dbReference>
<evidence type="ECO:0000313" key="11">
    <source>
        <dbReference type="Proteomes" id="UP000294641"/>
    </source>
</evidence>
<evidence type="ECO:0000256" key="5">
    <source>
        <dbReference type="ARBA" id="ARBA00022801"/>
    </source>
</evidence>
<proteinExistence type="predicted"/>
<keyword evidence="11" id="KW-1185">Reference proteome</keyword>
<dbReference type="PRINTS" id="PR00377">
    <property type="entry name" value="IMPHPHTASES"/>
</dbReference>
<evidence type="ECO:0000256" key="1">
    <source>
        <dbReference type="ARBA" id="ARBA00001033"/>
    </source>
</evidence>
<dbReference type="PROSITE" id="PS00629">
    <property type="entry name" value="IMP_1"/>
    <property type="match status" value="1"/>
</dbReference>
<dbReference type="InterPro" id="IPR020583">
    <property type="entry name" value="Inositol_monoP_metal-BS"/>
</dbReference>
<evidence type="ECO:0000313" key="10">
    <source>
        <dbReference type="Proteomes" id="UP000254330"/>
    </source>
</evidence>
<comment type="catalytic activity">
    <reaction evidence="1">
        <text>a myo-inositol phosphate + H2O = myo-inositol + phosphate</text>
        <dbReference type="Rhea" id="RHEA:24056"/>
        <dbReference type="ChEBI" id="CHEBI:15377"/>
        <dbReference type="ChEBI" id="CHEBI:17268"/>
        <dbReference type="ChEBI" id="CHEBI:43474"/>
        <dbReference type="ChEBI" id="CHEBI:84139"/>
        <dbReference type="EC" id="3.1.3.25"/>
    </reaction>
</comment>
<reference evidence="8 10" key="1">
    <citation type="submission" date="2018-06" db="EMBL/GenBank/DDBJ databases">
        <authorList>
            <consortium name="Pathogen Informatics"/>
            <person name="Doyle S."/>
        </authorList>
    </citation>
    <scope>NUCLEOTIDE SEQUENCE [LARGE SCALE GENOMIC DNA]</scope>
    <source>
        <strain evidence="8 10">NCTC10597</strain>
    </source>
</reference>
<keyword evidence="5 8" id="KW-0378">Hydrolase</keyword>
<dbReference type="GO" id="GO:0007165">
    <property type="term" value="P:signal transduction"/>
    <property type="evidence" value="ECO:0007669"/>
    <property type="project" value="TreeGrafter"/>
</dbReference>
<dbReference type="Gene3D" id="3.30.540.10">
    <property type="entry name" value="Fructose-1,6-Bisphosphatase, subunit A, domain 1"/>
    <property type="match status" value="1"/>
</dbReference>